<comment type="caution">
    <text evidence="3">The sequence shown here is derived from an EMBL/GenBank/DDBJ whole genome shotgun (WGS) entry which is preliminary data.</text>
</comment>
<dbReference type="EMBL" id="JAFHKP010000023">
    <property type="protein sequence ID" value="KAG5478891.1"/>
    <property type="molecule type" value="Genomic_DNA"/>
</dbReference>
<dbReference type="InterPro" id="IPR051264">
    <property type="entry name" value="FAD-oxidored/transferase_4"/>
</dbReference>
<protein>
    <submittedName>
        <fullName evidence="3">Uncharacterized protein</fullName>
    </submittedName>
</protein>
<reference evidence="3 4" key="1">
    <citation type="submission" date="2021-02" db="EMBL/GenBank/DDBJ databases">
        <title>Leishmania (Mundinia) enrietti genome sequencing and assembly.</title>
        <authorList>
            <person name="Almutairi H."/>
            <person name="Gatherer D."/>
        </authorList>
    </citation>
    <scope>NUCLEOTIDE SEQUENCE [LARGE SCALE GENOMIC DNA]</scope>
    <source>
        <strain evidence="3">CUR178</strain>
    </source>
</reference>
<evidence type="ECO:0000313" key="3">
    <source>
        <dbReference type="EMBL" id="KAG5478891.1"/>
    </source>
</evidence>
<dbReference type="Gene3D" id="3.30.43.10">
    <property type="entry name" value="Uridine Diphospho-n-acetylenolpyruvylglucosamine Reductase, domain 2"/>
    <property type="match status" value="1"/>
</dbReference>
<dbReference type="PANTHER" id="PTHR43716:SF1">
    <property type="entry name" value="D-2-HYDROXYGLUTARATE DEHYDROGENASE, MITOCHONDRIAL"/>
    <property type="match status" value="1"/>
</dbReference>
<dbReference type="GO" id="GO:0005739">
    <property type="term" value="C:mitochondrion"/>
    <property type="evidence" value="ECO:0007669"/>
    <property type="project" value="TreeGrafter"/>
</dbReference>
<evidence type="ECO:0000313" key="4">
    <source>
        <dbReference type="Proteomes" id="UP000674179"/>
    </source>
</evidence>
<comment type="cofactor">
    <cofactor evidence="1">
        <name>FAD</name>
        <dbReference type="ChEBI" id="CHEBI:57692"/>
    </cofactor>
</comment>
<dbReference type="PANTHER" id="PTHR43716">
    <property type="entry name" value="D-2-HYDROXYGLUTARATE DEHYDROGENASE, MITOCHONDRIAL"/>
    <property type="match status" value="1"/>
</dbReference>
<evidence type="ECO:0000256" key="2">
    <source>
        <dbReference type="ARBA" id="ARBA00023002"/>
    </source>
</evidence>
<organism evidence="3 4">
    <name type="scientific">Leishmania enriettii</name>
    <dbReference type="NCBI Taxonomy" id="5663"/>
    <lineage>
        <taxon>Eukaryota</taxon>
        <taxon>Discoba</taxon>
        <taxon>Euglenozoa</taxon>
        <taxon>Kinetoplastea</taxon>
        <taxon>Metakinetoplastina</taxon>
        <taxon>Trypanosomatida</taxon>
        <taxon>Trypanosomatidae</taxon>
        <taxon>Leishmaniinae</taxon>
        <taxon>Leishmania</taxon>
    </lineage>
</organism>
<proteinExistence type="predicted"/>
<dbReference type="InterPro" id="IPR016167">
    <property type="entry name" value="FAD-bd_PCMH_sub1"/>
</dbReference>
<dbReference type="Proteomes" id="UP000674179">
    <property type="component" value="Chromosome 23"/>
</dbReference>
<accession>A0A836GPF5</accession>
<dbReference type="GO" id="GO:0016491">
    <property type="term" value="F:oxidoreductase activity"/>
    <property type="evidence" value="ECO:0007669"/>
    <property type="project" value="UniProtKB-KW"/>
</dbReference>
<dbReference type="KEGG" id="lenr:94172671"/>
<dbReference type="AlphaFoldDB" id="A0A836GPF5"/>
<dbReference type="RefSeq" id="XP_067692949.1">
    <property type="nucleotide sequence ID" value="XM_067837161.1"/>
</dbReference>
<dbReference type="GeneID" id="94172671"/>
<evidence type="ECO:0000256" key="1">
    <source>
        <dbReference type="ARBA" id="ARBA00001974"/>
    </source>
</evidence>
<name>A0A836GPF5_LEIEN</name>
<gene>
    <name evidence="3" type="ORF">CUR178_05472</name>
</gene>
<keyword evidence="2" id="KW-0560">Oxidoreductase</keyword>
<sequence length="88" mass="9712">MGLTAVERAVHYAARSPRFAAVTPNHLAYFRSVLNKPCSTSQRKGKMLTDAEAIRSFSADWMRQVQGVAPAVLMPTCATHVSEILKYC</sequence>
<keyword evidence="4" id="KW-1185">Reference proteome</keyword>